<dbReference type="VEuPathDB" id="TriTrypDB:Lsey_0017_0580"/>
<dbReference type="GO" id="GO:0016485">
    <property type="term" value="P:protein processing"/>
    <property type="evidence" value="ECO:0007669"/>
    <property type="project" value="TreeGrafter"/>
</dbReference>
<evidence type="ECO:0000256" key="9">
    <source>
        <dbReference type="ARBA" id="ARBA00023006"/>
    </source>
</evidence>
<keyword evidence="5 11" id="KW-0645">Protease</keyword>
<evidence type="ECO:0000313" key="14">
    <source>
        <dbReference type="EMBL" id="KPI89779.1"/>
    </source>
</evidence>
<comment type="caution">
    <text evidence="14">The sequence shown here is derived from an EMBL/GenBank/DDBJ whole genome shotgun (WGS) entry which is preliminary data.</text>
</comment>
<dbReference type="GO" id="GO:0000045">
    <property type="term" value="P:autophagosome assembly"/>
    <property type="evidence" value="ECO:0007669"/>
    <property type="project" value="TreeGrafter"/>
</dbReference>
<keyword evidence="6 11" id="KW-0378">Hydrolase</keyword>
<sequence length="401" mass="45530">MLRYMQGMWDSFFPTEPVFPLQIVGSSDEAVVESKEDLEKALQNHFYLFTYREGFEPISAVTRLIETDQGWGCLLRTTQMLLAHFLAVYGHPADRKLSFFFDHSDESAPFSIHNMIRRVWNKRAFKTEYWSPSQGCEAIKQTMHDAVSTHQLETRISVITSCNGCIYSDEVQRAFKEGAEVVLVLASVRVSAASYLTQESYLQIEKLMEQPQCLGVVGGIPGRSYYFFAHNQTQVFYFDPHQHTHPALTNSGPASVSTVTPSLRDVRCVHWSRVDTSLFVAFAVRTREEWVRLESQIPTKFLHVEAQRTRRDFEQLVRARQERRTFGEATFISPLQASSHASGPSMHGAAGGVQLSSYSPPAQRRTLKIKKDKDDLGDAAARDGADDKEHSVDSESWEFLD</sequence>
<evidence type="ECO:0000256" key="12">
    <source>
        <dbReference type="SAM" id="MobiDB-lite"/>
    </source>
</evidence>
<comment type="similarity">
    <text evidence="2 11">Belongs to the peptidase C54 family.</text>
</comment>
<evidence type="ECO:0000313" key="15">
    <source>
        <dbReference type="Proteomes" id="UP000038009"/>
    </source>
</evidence>
<dbReference type="PANTHER" id="PTHR22624:SF49">
    <property type="entry name" value="CYSTEINE PROTEASE"/>
    <property type="match status" value="1"/>
</dbReference>
<dbReference type="EC" id="3.4.22.-" evidence="11"/>
<evidence type="ECO:0000256" key="1">
    <source>
        <dbReference type="ARBA" id="ARBA00004496"/>
    </source>
</evidence>
<dbReference type="OMA" id="FSIHNMI"/>
<keyword evidence="3" id="KW-0813">Transport</keyword>
<dbReference type="OrthoDB" id="2960936at2759"/>
<evidence type="ECO:0000256" key="5">
    <source>
        <dbReference type="ARBA" id="ARBA00022670"/>
    </source>
</evidence>
<dbReference type="InterPro" id="IPR038765">
    <property type="entry name" value="Papain-like_cys_pep_sf"/>
</dbReference>
<dbReference type="InterPro" id="IPR046792">
    <property type="entry name" value="Peptidase_C54_cat"/>
</dbReference>
<feature type="domain" description="Peptidase C54 catalytic" evidence="13">
    <location>
        <begin position="46"/>
        <end position="294"/>
    </location>
</feature>
<name>A0A0N0P8C0_LEPSE</name>
<accession>A0A0N0P8C0</accession>
<comment type="catalytic activity">
    <reaction evidence="10">
        <text>[protein]-C-terminal L-amino acid-glycyl-phosphatidylethanolamide + H2O = [protein]-C-terminal L-amino acid-glycine + a 1,2-diacyl-sn-glycero-3-phosphoethanolamine</text>
        <dbReference type="Rhea" id="RHEA:67548"/>
        <dbReference type="Rhea" id="RHEA-COMP:17323"/>
        <dbReference type="Rhea" id="RHEA-COMP:17324"/>
        <dbReference type="ChEBI" id="CHEBI:15377"/>
        <dbReference type="ChEBI" id="CHEBI:64612"/>
        <dbReference type="ChEBI" id="CHEBI:172940"/>
        <dbReference type="ChEBI" id="CHEBI:172941"/>
    </reaction>
    <physiologicalReaction direction="left-to-right" evidence="10">
        <dbReference type="Rhea" id="RHEA:67549"/>
    </physiologicalReaction>
</comment>
<dbReference type="GO" id="GO:0034727">
    <property type="term" value="P:piecemeal microautophagy of the nucleus"/>
    <property type="evidence" value="ECO:0007669"/>
    <property type="project" value="TreeGrafter"/>
</dbReference>
<keyword evidence="15" id="KW-1185">Reference proteome</keyword>
<dbReference type="EMBL" id="LJSK01000017">
    <property type="protein sequence ID" value="KPI89779.1"/>
    <property type="molecule type" value="Genomic_DNA"/>
</dbReference>
<comment type="function">
    <text evidence="11">Cysteine protease that plays a key role in autophagy by mediating both proteolytic activation and delipidation of ATG8 family proteins.</text>
</comment>
<evidence type="ECO:0000256" key="11">
    <source>
        <dbReference type="RuleBase" id="RU363115"/>
    </source>
</evidence>
<keyword evidence="8 11" id="KW-0653">Protein transport</keyword>
<dbReference type="Proteomes" id="UP000038009">
    <property type="component" value="Unassembled WGS sequence"/>
</dbReference>
<dbReference type="GO" id="GO:0019786">
    <property type="term" value="F:protein-phosphatidylethanolamide deconjugating activity"/>
    <property type="evidence" value="ECO:0007669"/>
    <property type="project" value="InterPro"/>
</dbReference>
<dbReference type="Pfam" id="PF03416">
    <property type="entry name" value="Peptidase_C54"/>
    <property type="match status" value="1"/>
</dbReference>
<proteinExistence type="inferred from homology"/>
<dbReference type="PANTHER" id="PTHR22624">
    <property type="entry name" value="CYSTEINE PROTEASE ATG4"/>
    <property type="match status" value="1"/>
</dbReference>
<evidence type="ECO:0000256" key="10">
    <source>
        <dbReference type="ARBA" id="ARBA00029362"/>
    </source>
</evidence>
<evidence type="ECO:0000256" key="3">
    <source>
        <dbReference type="ARBA" id="ARBA00022448"/>
    </source>
</evidence>
<evidence type="ECO:0000256" key="4">
    <source>
        <dbReference type="ARBA" id="ARBA00022490"/>
    </source>
</evidence>
<keyword evidence="4 11" id="KW-0963">Cytoplasm</keyword>
<organism evidence="14 15">
    <name type="scientific">Leptomonas seymouri</name>
    <dbReference type="NCBI Taxonomy" id="5684"/>
    <lineage>
        <taxon>Eukaryota</taxon>
        <taxon>Discoba</taxon>
        <taxon>Euglenozoa</taxon>
        <taxon>Kinetoplastea</taxon>
        <taxon>Metakinetoplastina</taxon>
        <taxon>Trypanosomatida</taxon>
        <taxon>Trypanosomatidae</taxon>
        <taxon>Leishmaniinae</taxon>
        <taxon>Leptomonas</taxon>
    </lineage>
</organism>
<reference evidence="14 15" key="1">
    <citation type="journal article" date="2015" name="PLoS Pathog.">
        <title>Leptomonas seymouri: Adaptations to the Dixenous Life Cycle Analyzed by Genome Sequencing, Transcriptome Profiling and Co-infection with Leishmania donovani.</title>
        <authorList>
            <person name="Kraeva N."/>
            <person name="Butenko A."/>
            <person name="Hlavacova J."/>
            <person name="Kostygov A."/>
            <person name="Myskova J."/>
            <person name="Grybchuk D."/>
            <person name="Lestinova T."/>
            <person name="Votypka J."/>
            <person name="Volf P."/>
            <person name="Opperdoes F."/>
            <person name="Flegontov P."/>
            <person name="Lukes J."/>
            <person name="Yurchenko V."/>
        </authorList>
    </citation>
    <scope>NUCLEOTIDE SEQUENCE [LARGE SCALE GENOMIC DNA]</scope>
    <source>
        <strain evidence="14 15">ATCC 30220</strain>
    </source>
</reference>
<dbReference type="InterPro" id="IPR005078">
    <property type="entry name" value="Peptidase_C54"/>
</dbReference>
<dbReference type="GO" id="GO:0035973">
    <property type="term" value="P:aggrephagy"/>
    <property type="evidence" value="ECO:0007669"/>
    <property type="project" value="TreeGrafter"/>
</dbReference>
<keyword evidence="7" id="KW-0788">Thiol protease</keyword>
<evidence type="ECO:0000256" key="8">
    <source>
        <dbReference type="ARBA" id="ARBA00022927"/>
    </source>
</evidence>
<dbReference type="SUPFAM" id="SSF54001">
    <property type="entry name" value="Cysteine proteinases"/>
    <property type="match status" value="1"/>
</dbReference>
<evidence type="ECO:0000256" key="7">
    <source>
        <dbReference type="ARBA" id="ARBA00022807"/>
    </source>
</evidence>
<protein>
    <recommendedName>
        <fullName evidence="11">Cysteine protease</fullName>
        <ecNumber evidence="11">3.4.22.-</ecNumber>
    </recommendedName>
</protein>
<dbReference type="GO" id="GO:0000423">
    <property type="term" value="P:mitophagy"/>
    <property type="evidence" value="ECO:0007669"/>
    <property type="project" value="TreeGrafter"/>
</dbReference>
<dbReference type="AlphaFoldDB" id="A0A0N0P8C0"/>
<evidence type="ECO:0000256" key="6">
    <source>
        <dbReference type="ARBA" id="ARBA00022801"/>
    </source>
</evidence>
<feature type="region of interest" description="Disordered" evidence="12">
    <location>
        <begin position="337"/>
        <end position="401"/>
    </location>
</feature>
<feature type="compositionally biased region" description="Basic and acidic residues" evidence="12">
    <location>
        <begin position="369"/>
        <end position="393"/>
    </location>
</feature>
<keyword evidence="9 11" id="KW-0072">Autophagy</keyword>
<comment type="subcellular location">
    <subcellularLocation>
        <location evidence="1 11">Cytoplasm</location>
    </subcellularLocation>
</comment>
<dbReference type="GO" id="GO:0004197">
    <property type="term" value="F:cysteine-type endopeptidase activity"/>
    <property type="evidence" value="ECO:0007669"/>
    <property type="project" value="TreeGrafter"/>
</dbReference>
<dbReference type="GO" id="GO:0005737">
    <property type="term" value="C:cytoplasm"/>
    <property type="evidence" value="ECO:0007669"/>
    <property type="project" value="UniProtKB-SubCell"/>
</dbReference>
<evidence type="ECO:0000256" key="2">
    <source>
        <dbReference type="ARBA" id="ARBA00010958"/>
    </source>
</evidence>
<evidence type="ECO:0000259" key="13">
    <source>
        <dbReference type="Pfam" id="PF03416"/>
    </source>
</evidence>
<gene>
    <name evidence="14" type="ORF">ABL78_1159</name>
</gene>
<dbReference type="GO" id="GO:0015031">
    <property type="term" value="P:protein transport"/>
    <property type="evidence" value="ECO:0007669"/>
    <property type="project" value="UniProtKB-KW"/>
</dbReference>